<dbReference type="EMBL" id="BQNB010021147">
    <property type="protein sequence ID" value="GJU03394.1"/>
    <property type="molecule type" value="Genomic_DNA"/>
</dbReference>
<feature type="compositionally biased region" description="Polar residues" evidence="1">
    <location>
        <begin position="144"/>
        <end position="163"/>
    </location>
</feature>
<reference evidence="2" key="1">
    <citation type="journal article" date="2022" name="Int. J. Mol. Sci.">
        <title>Draft Genome of Tanacetum Coccineum: Genomic Comparison of Closely Related Tanacetum-Family Plants.</title>
        <authorList>
            <person name="Yamashiro T."/>
            <person name="Shiraishi A."/>
            <person name="Nakayama K."/>
            <person name="Satake H."/>
        </authorList>
    </citation>
    <scope>NUCLEOTIDE SEQUENCE</scope>
</reference>
<keyword evidence="3" id="KW-1185">Reference proteome</keyword>
<comment type="caution">
    <text evidence="2">The sequence shown here is derived from an EMBL/GenBank/DDBJ whole genome shotgun (WGS) entry which is preliminary data.</text>
</comment>
<reference evidence="2" key="2">
    <citation type="submission" date="2022-01" db="EMBL/GenBank/DDBJ databases">
        <authorList>
            <person name="Yamashiro T."/>
            <person name="Shiraishi A."/>
            <person name="Satake H."/>
            <person name="Nakayama K."/>
        </authorList>
    </citation>
    <scope>NUCLEOTIDE SEQUENCE</scope>
</reference>
<gene>
    <name evidence="2" type="ORF">Tco_1113732</name>
</gene>
<feature type="region of interest" description="Disordered" evidence="1">
    <location>
        <begin position="138"/>
        <end position="181"/>
    </location>
</feature>
<evidence type="ECO:0000313" key="3">
    <source>
        <dbReference type="Proteomes" id="UP001151760"/>
    </source>
</evidence>
<dbReference type="Proteomes" id="UP001151760">
    <property type="component" value="Unassembled WGS sequence"/>
</dbReference>
<organism evidence="2 3">
    <name type="scientific">Tanacetum coccineum</name>
    <dbReference type="NCBI Taxonomy" id="301880"/>
    <lineage>
        <taxon>Eukaryota</taxon>
        <taxon>Viridiplantae</taxon>
        <taxon>Streptophyta</taxon>
        <taxon>Embryophyta</taxon>
        <taxon>Tracheophyta</taxon>
        <taxon>Spermatophyta</taxon>
        <taxon>Magnoliopsida</taxon>
        <taxon>eudicotyledons</taxon>
        <taxon>Gunneridae</taxon>
        <taxon>Pentapetalae</taxon>
        <taxon>asterids</taxon>
        <taxon>campanulids</taxon>
        <taxon>Asterales</taxon>
        <taxon>Asteraceae</taxon>
        <taxon>Asteroideae</taxon>
        <taxon>Anthemideae</taxon>
        <taxon>Anthemidinae</taxon>
        <taxon>Tanacetum</taxon>
    </lineage>
</organism>
<proteinExistence type="predicted"/>
<feature type="region of interest" description="Disordered" evidence="1">
    <location>
        <begin position="458"/>
        <end position="487"/>
    </location>
</feature>
<name>A0ABQ5ITB2_9ASTR</name>
<protein>
    <submittedName>
        <fullName evidence="2">Uncharacterized protein</fullName>
    </submittedName>
</protein>
<sequence length="555" mass="60233">MVWGHPNAAIDDLRPAAGSFSMAHVRWLNTHVIKLRDMPEGVLVLSGLSRVLKSCVCDPLLAFMIFYAFPSRLELGSRRIPISMLEDLAVGIPSSKILAKAEASQKRKASTSGDSDDESDGDDYAYVEISLVTPLRSTAVIPSPGNQGRSSTVPAAEGSNTRDTQGKGIMADDAATPSVGVSRLRPSSRLASSFRDVSGDAIHADFFPFPAGPYYATYPQDGVAGNCEFTREEWDAPYQLTFGVLTKEVLKDPAIYKTMVDQFSTPGEMLLACYLGLLQSHHEYVQLADSRLKGYEERVAGVAGLELQVSTLKKHVFRLNDKLVSFDASFAKSKAKGKERKKKVKSLTKSLDNLHVEVARLSATLNQDIVLEVEKDEEIFLLKATPSEFASFFRCQFQDLVQKFLTSDEFSRVQGELLSLVSSAGFEHGLSMHHTKDEFTAVLKKMDNFKPGLEPENLARPANVPTSRDAHVSPPITKESTVTPASKSLEVSTNAELTPSIVALEDVVELVVVGSRCAPSGPNDVVVALFASQKGNGLFPFSAADEDSAANPLGI</sequence>
<evidence type="ECO:0000256" key="1">
    <source>
        <dbReference type="SAM" id="MobiDB-lite"/>
    </source>
</evidence>
<accession>A0ABQ5ITB2</accession>
<feature type="compositionally biased region" description="Polar residues" evidence="1">
    <location>
        <begin position="478"/>
        <end position="487"/>
    </location>
</feature>
<evidence type="ECO:0000313" key="2">
    <source>
        <dbReference type="EMBL" id="GJU03394.1"/>
    </source>
</evidence>